<keyword evidence="2" id="KW-1185">Reference proteome</keyword>
<reference evidence="1 2" key="1">
    <citation type="submission" date="2024-02" db="EMBL/GenBank/DDBJ databases">
        <title>First draft genome assembly of two strains of Seiridium cardinale.</title>
        <authorList>
            <person name="Emiliani G."/>
            <person name="Scali E."/>
        </authorList>
    </citation>
    <scope>NUCLEOTIDE SEQUENCE [LARGE SCALE GENOMIC DNA]</scope>
    <source>
        <strain evidence="1 2">BM-138-000479</strain>
    </source>
</reference>
<evidence type="ECO:0000313" key="2">
    <source>
        <dbReference type="Proteomes" id="UP001465668"/>
    </source>
</evidence>
<gene>
    <name evidence="1" type="ORF">SCAR479_12737</name>
</gene>
<organism evidence="1 2">
    <name type="scientific">Seiridium cardinale</name>
    <dbReference type="NCBI Taxonomy" id="138064"/>
    <lineage>
        <taxon>Eukaryota</taxon>
        <taxon>Fungi</taxon>
        <taxon>Dikarya</taxon>
        <taxon>Ascomycota</taxon>
        <taxon>Pezizomycotina</taxon>
        <taxon>Sordariomycetes</taxon>
        <taxon>Xylariomycetidae</taxon>
        <taxon>Amphisphaeriales</taxon>
        <taxon>Sporocadaceae</taxon>
        <taxon>Seiridium</taxon>
    </lineage>
</organism>
<protein>
    <submittedName>
        <fullName evidence="1">Uncharacterized protein</fullName>
    </submittedName>
</protein>
<evidence type="ECO:0000313" key="1">
    <source>
        <dbReference type="EMBL" id="KAK9770566.1"/>
    </source>
</evidence>
<dbReference type="Proteomes" id="UP001465668">
    <property type="component" value="Unassembled WGS sequence"/>
</dbReference>
<proteinExistence type="predicted"/>
<sequence length="103" mass="10944">MPNAPTSAAAEILTHVTLGGALLTEPLGDYQKPGLGACSYIPSWIYSSASMQVGQSDMIENNVTDFGGLNMTILTSDATKGLTYRSILGGSAQLQNQRYRMVD</sequence>
<name>A0ABR2X9U7_9PEZI</name>
<accession>A0ABR2X9U7</accession>
<comment type="caution">
    <text evidence="1">The sequence shown here is derived from an EMBL/GenBank/DDBJ whole genome shotgun (WGS) entry which is preliminary data.</text>
</comment>
<dbReference type="EMBL" id="JARVKM010000090">
    <property type="protein sequence ID" value="KAK9770566.1"/>
    <property type="molecule type" value="Genomic_DNA"/>
</dbReference>